<dbReference type="PaxDb" id="3218-PP1S131_194V6.1"/>
<dbReference type="Pfam" id="PF06677">
    <property type="entry name" value="Auto_anti-p27"/>
    <property type="match status" value="1"/>
</dbReference>
<evidence type="ECO:0000313" key="4">
    <source>
        <dbReference type="EnsemblPlants" id="Pp3c9_26140V3.1"/>
    </source>
</evidence>
<dbReference type="PANTHER" id="PTHR16537">
    <property type="entry name" value="SJOEGREN SYNDROME/SCLERODERMA AUTOANTIGEN 1"/>
    <property type="match status" value="1"/>
</dbReference>
<dbReference type="EnsemblPlants" id="Pp3c9_26140V3.1">
    <property type="protein sequence ID" value="Pp3c9_26140V3.1"/>
    <property type="gene ID" value="Pp3c9_26140"/>
</dbReference>
<evidence type="ECO:0000313" key="5">
    <source>
        <dbReference type="Proteomes" id="UP000006727"/>
    </source>
</evidence>
<dbReference type="Gramene" id="Pp3c9_26140V3.2">
    <property type="protein sequence ID" value="Pp3c9_26140V3.2"/>
    <property type="gene ID" value="Pp3c9_26140"/>
</dbReference>
<name>A0A2K1K4M8_PHYPA</name>
<keyword evidence="2" id="KW-0472">Membrane</keyword>
<protein>
    <submittedName>
        <fullName evidence="3 4">Uncharacterized protein</fullName>
    </submittedName>
</protein>
<dbReference type="InParanoid" id="A0A2K1K4M8"/>
<evidence type="ECO:0000256" key="1">
    <source>
        <dbReference type="SAM" id="MobiDB-lite"/>
    </source>
</evidence>
<organism evidence="3">
    <name type="scientific">Physcomitrium patens</name>
    <name type="common">Spreading-leaved earth moss</name>
    <name type="synonym">Physcomitrella patens</name>
    <dbReference type="NCBI Taxonomy" id="3218"/>
    <lineage>
        <taxon>Eukaryota</taxon>
        <taxon>Viridiplantae</taxon>
        <taxon>Streptophyta</taxon>
        <taxon>Embryophyta</taxon>
        <taxon>Bryophyta</taxon>
        <taxon>Bryophytina</taxon>
        <taxon>Bryopsida</taxon>
        <taxon>Funariidae</taxon>
        <taxon>Funariales</taxon>
        <taxon>Funariaceae</taxon>
        <taxon>Physcomitrium</taxon>
    </lineage>
</organism>
<dbReference type="Gramene" id="Pp3c9_26140V3.1">
    <property type="protein sequence ID" value="Pp3c9_26140V3.1"/>
    <property type="gene ID" value="Pp3c9_26140"/>
</dbReference>
<sequence>MQVRCPYRFGSSHHSDPSPAQHSTGLLSSVFVFVCRILAELFCQCYRVTLCGILLDFFFLVFLCLSFSRSSFPALAGLSLGMEDADWVDAAPTNPPPSSSSYLASRDHSSLIASKLLQGWTLLAESCPQCLTPLVRNRQKQVYCVSCSQWLLTQDQLALKLAAQHVHENSPPPSTPPQQQQQQPSSKVPTTHMRVASLRDDASALDERSPKRLACTDVLPGTSVNMRDDANLASVAGPADRSIPNLPEVESTDFPSTVLSNTISTLFQKLEELRQSIAACHDVRELNQLLGALGESMQAIQRTKDLLHAWTM</sequence>
<feature type="transmembrane region" description="Helical" evidence="2">
    <location>
        <begin position="20"/>
        <end position="39"/>
    </location>
</feature>
<keyword evidence="5" id="KW-1185">Reference proteome</keyword>
<dbReference type="EMBL" id="ABEU02000009">
    <property type="protein sequence ID" value="PNR48733.1"/>
    <property type="molecule type" value="Genomic_DNA"/>
</dbReference>
<feature type="region of interest" description="Disordered" evidence="1">
    <location>
        <begin position="1"/>
        <end position="20"/>
    </location>
</feature>
<dbReference type="PANTHER" id="PTHR16537:SF1">
    <property type="entry name" value="PROTEIN ZNRD2"/>
    <property type="match status" value="1"/>
</dbReference>
<reference evidence="4" key="3">
    <citation type="submission" date="2020-12" db="UniProtKB">
        <authorList>
            <consortium name="EnsemblPlants"/>
        </authorList>
    </citation>
    <scope>IDENTIFICATION</scope>
</reference>
<dbReference type="InterPro" id="IPR051888">
    <property type="entry name" value="UPF0148_domain"/>
</dbReference>
<reference evidence="3 5" key="2">
    <citation type="journal article" date="2018" name="Plant J.">
        <title>The Physcomitrella patens chromosome-scale assembly reveals moss genome structure and evolution.</title>
        <authorList>
            <person name="Lang D."/>
            <person name="Ullrich K.K."/>
            <person name="Murat F."/>
            <person name="Fuchs J."/>
            <person name="Jenkins J."/>
            <person name="Haas F.B."/>
            <person name="Piednoel M."/>
            <person name="Gundlach H."/>
            <person name="Van Bel M."/>
            <person name="Meyberg R."/>
            <person name="Vives C."/>
            <person name="Morata J."/>
            <person name="Symeonidi A."/>
            <person name="Hiss M."/>
            <person name="Muchero W."/>
            <person name="Kamisugi Y."/>
            <person name="Saleh O."/>
            <person name="Blanc G."/>
            <person name="Decker E.L."/>
            <person name="van Gessel N."/>
            <person name="Grimwood J."/>
            <person name="Hayes R.D."/>
            <person name="Graham S.W."/>
            <person name="Gunter L.E."/>
            <person name="McDaniel S.F."/>
            <person name="Hoernstein S.N.W."/>
            <person name="Larsson A."/>
            <person name="Li F.W."/>
            <person name="Perroud P.F."/>
            <person name="Phillips J."/>
            <person name="Ranjan P."/>
            <person name="Rokshar D.S."/>
            <person name="Rothfels C.J."/>
            <person name="Schneider L."/>
            <person name="Shu S."/>
            <person name="Stevenson D.W."/>
            <person name="Thummler F."/>
            <person name="Tillich M."/>
            <person name="Villarreal Aguilar J.C."/>
            <person name="Widiez T."/>
            <person name="Wong G.K."/>
            <person name="Wymore A."/>
            <person name="Zhang Y."/>
            <person name="Zimmer A.D."/>
            <person name="Quatrano R.S."/>
            <person name="Mayer K.F.X."/>
            <person name="Goodstein D."/>
            <person name="Casacuberta J.M."/>
            <person name="Vandepoele K."/>
            <person name="Reski R."/>
            <person name="Cuming A.C."/>
            <person name="Tuskan G.A."/>
            <person name="Maumus F."/>
            <person name="Salse J."/>
            <person name="Schmutz J."/>
            <person name="Rensing S.A."/>
        </authorList>
    </citation>
    <scope>NUCLEOTIDE SEQUENCE [LARGE SCALE GENOMIC DNA]</scope>
    <source>
        <strain evidence="4 5">cv. Gransden 2004</strain>
    </source>
</reference>
<evidence type="ECO:0000313" key="3">
    <source>
        <dbReference type="EMBL" id="PNR48733.1"/>
    </source>
</evidence>
<keyword evidence="2" id="KW-1133">Transmembrane helix</keyword>
<proteinExistence type="predicted"/>
<accession>A0A2K1K4M8</accession>
<reference evidence="3 5" key="1">
    <citation type="journal article" date="2008" name="Science">
        <title>The Physcomitrella genome reveals evolutionary insights into the conquest of land by plants.</title>
        <authorList>
            <person name="Rensing S."/>
            <person name="Lang D."/>
            <person name="Zimmer A."/>
            <person name="Terry A."/>
            <person name="Salamov A."/>
            <person name="Shapiro H."/>
            <person name="Nishiyama T."/>
            <person name="Perroud P.-F."/>
            <person name="Lindquist E."/>
            <person name="Kamisugi Y."/>
            <person name="Tanahashi T."/>
            <person name="Sakakibara K."/>
            <person name="Fujita T."/>
            <person name="Oishi K."/>
            <person name="Shin-I T."/>
            <person name="Kuroki Y."/>
            <person name="Toyoda A."/>
            <person name="Suzuki Y."/>
            <person name="Hashimoto A."/>
            <person name="Yamaguchi K."/>
            <person name="Sugano A."/>
            <person name="Kohara Y."/>
            <person name="Fujiyama A."/>
            <person name="Anterola A."/>
            <person name="Aoki S."/>
            <person name="Ashton N."/>
            <person name="Barbazuk W.B."/>
            <person name="Barker E."/>
            <person name="Bennetzen J."/>
            <person name="Bezanilla M."/>
            <person name="Blankenship R."/>
            <person name="Cho S.H."/>
            <person name="Dutcher S."/>
            <person name="Estelle M."/>
            <person name="Fawcett J.A."/>
            <person name="Gundlach H."/>
            <person name="Hanada K."/>
            <person name="Heyl A."/>
            <person name="Hicks K.A."/>
            <person name="Hugh J."/>
            <person name="Lohr M."/>
            <person name="Mayer K."/>
            <person name="Melkozernov A."/>
            <person name="Murata T."/>
            <person name="Nelson D."/>
            <person name="Pils B."/>
            <person name="Prigge M."/>
            <person name="Reiss B."/>
            <person name="Renner T."/>
            <person name="Rombauts S."/>
            <person name="Rushton P."/>
            <person name="Sanderfoot A."/>
            <person name="Schween G."/>
            <person name="Shiu S.-H."/>
            <person name="Stueber K."/>
            <person name="Theodoulou F.L."/>
            <person name="Tu H."/>
            <person name="Van de Peer Y."/>
            <person name="Verrier P.J."/>
            <person name="Waters E."/>
            <person name="Wood A."/>
            <person name="Yang L."/>
            <person name="Cove D."/>
            <person name="Cuming A."/>
            <person name="Hasebe M."/>
            <person name="Lucas S."/>
            <person name="Mishler D.B."/>
            <person name="Reski R."/>
            <person name="Grigoriev I."/>
            <person name="Quatrano R.S."/>
            <person name="Boore J.L."/>
        </authorList>
    </citation>
    <scope>NUCLEOTIDE SEQUENCE [LARGE SCALE GENOMIC DNA]</scope>
    <source>
        <strain evidence="4 5">cv. Gransden 2004</strain>
    </source>
</reference>
<dbReference type="InterPro" id="IPR009563">
    <property type="entry name" value="SSSCA1"/>
</dbReference>
<feature type="transmembrane region" description="Helical" evidence="2">
    <location>
        <begin position="46"/>
        <end position="68"/>
    </location>
</feature>
<dbReference type="STRING" id="3218.A0A2K1K4M8"/>
<dbReference type="EnsemblPlants" id="Pp3c9_26140V3.2">
    <property type="protein sequence ID" value="Pp3c9_26140V3.2"/>
    <property type="gene ID" value="Pp3c9_26140"/>
</dbReference>
<keyword evidence="2" id="KW-0812">Transmembrane</keyword>
<dbReference type="AlphaFoldDB" id="A0A2K1K4M8"/>
<feature type="compositionally biased region" description="Low complexity" evidence="1">
    <location>
        <begin position="177"/>
        <end position="186"/>
    </location>
</feature>
<dbReference type="Proteomes" id="UP000006727">
    <property type="component" value="Chromosome 9"/>
</dbReference>
<gene>
    <name evidence="3" type="ORF">PHYPA_013210</name>
</gene>
<feature type="region of interest" description="Disordered" evidence="1">
    <location>
        <begin position="164"/>
        <end position="191"/>
    </location>
</feature>
<evidence type="ECO:0000256" key="2">
    <source>
        <dbReference type="SAM" id="Phobius"/>
    </source>
</evidence>